<organism evidence="1 2">
    <name type="scientific">Fictibacillus macauensis ZFHKF-1</name>
    <dbReference type="NCBI Taxonomy" id="1196324"/>
    <lineage>
        <taxon>Bacteria</taxon>
        <taxon>Bacillati</taxon>
        <taxon>Bacillota</taxon>
        <taxon>Bacilli</taxon>
        <taxon>Bacillales</taxon>
        <taxon>Fictibacillaceae</taxon>
        <taxon>Fictibacillus</taxon>
    </lineage>
</organism>
<dbReference type="Gene3D" id="1.20.120.490">
    <property type="entry name" value="Hypothetical protein TM1646-like domain"/>
    <property type="match status" value="1"/>
</dbReference>
<dbReference type="Pfam" id="PF03885">
    <property type="entry name" value="DUF327"/>
    <property type="match status" value="1"/>
</dbReference>
<dbReference type="Proteomes" id="UP000004080">
    <property type="component" value="Unassembled WGS sequence"/>
</dbReference>
<dbReference type="OrthoDB" id="1680946at2"/>
<keyword evidence="2" id="KW-1185">Reference proteome</keyword>
<protein>
    <recommendedName>
        <fullName evidence="3">YaaR</fullName>
    </recommendedName>
</protein>
<sequence length="146" mass="16697">MKITQELRPVFEQRTKEPIIVEGHQSPFQQTLGSAQKSVQTNQLEELLQRVEQQGKRVIYAQTLKDVAAYRQLVQSFIKKALDVGLQREQKDGWNAYGQHETMQLVKEVDQKLIALTDNVIGQERKPLALLEAIGEIQGLLINIYT</sequence>
<evidence type="ECO:0008006" key="3">
    <source>
        <dbReference type="Google" id="ProtNLM"/>
    </source>
</evidence>
<name>I8AF07_9BACL</name>
<comment type="caution">
    <text evidence="1">The sequence shown here is derived from an EMBL/GenBank/DDBJ whole genome shotgun (WGS) entry which is preliminary data.</text>
</comment>
<dbReference type="InterPro" id="IPR005585">
    <property type="entry name" value="DUF327"/>
</dbReference>
<dbReference type="SUPFAM" id="SSF158397">
    <property type="entry name" value="TM1646-like"/>
    <property type="match status" value="1"/>
</dbReference>
<dbReference type="EMBL" id="AKKV01000038">
    <property type="protein sequence ID" value="EIT84207.1"/>
    <property type="molecule type" value="Genomic_DNA"/>
</dbReference>
<dbReference type="RefSeq" id="WP_007203438.1">
    <property type="nucleotide sequence ID" value="NZ_AKKV01000038.1"/>
</dbReference>
<dbReference type="InterPro" id="IPR024042">
    <property type="entry name" value="TM1646-like_dom_sf"/>
</dbReference>
<evidence type="ECO:0000313" key="2">
    <source>
        <dbReference type="Proteomes" id="UP000004080"/>
    </source>
</evidence>
<reference evidence="1 2" key="1">
    <citation type="journal article" date="2012" name="J. Bacteriol.">
        <title>Genome of Bacillus macauensis ZFHKF-1, a Long-Chain-Forming Bacterium.</title>
        <authorList>
            <person name="Cai L."/>
            <person name="Zhang T."/>
        </authorList>
    </citation>
    <scope>NUCLEOTIDE SEQUENCE [LARGE SCALE GENOMIC DNA]</scope>
    <source>
        <strain evidence="1 2">ZFHKF-1</strain>
    </source>
</reference>
<dbReference type="PATRIC" id="fig|1196324.3.peg.3440"/>
<accession>I8AF07</accession>
<dbReference type="STRING" id="1196324.A374_16828"/>
<dbReference type="AlphaFoldDB" id="I8AF07"/>
<evidence type="ECO:0000313" key="1">
    <source>
        <dbReference type="EMBL" id="EIT84207.1"/>
    </source>
</evidence>
<proteinExistence type="predicted"/>
<gene>
    <name evidence="1" type="ORF">A374_16828</name>
</gene>
<dbReference type="eggNOG" id="COG1728">
    <property type="taxonomic scope" value="Bacteria"/>
</dbReference>